<accession>A0A0M1N0V4</accession>
<evidence type="ECO:0000256" key="1">
    <source>
        <dbReference type="ARBA" id="ARBA00004651"/>
    </source>
</evidence>
<reference evidence="10" key="1">
    <citation type="submission" date="2015-08" db="EMBL/GenBank/DDBJ databases">
        <title>Genome sequencing project for genomic taxonomy and phylogenomics of Bacillus-like bacteria.</title>
        <authorList>
            <person name="Liu B."/>
            <person name="Wang J."/>
            <person name="Zhu Y."/>
            <person name="Liu G."/>
            <person name="Chen Q."/>
            <person name="Chen Z."/>
            <person name="Lan J."/>
            <person name="Che J."/>
            <person name="Ge C."/>
            <person name="Shi H."/>
            <person name="Pan Z."/>
            <person name="Liu X."/>
        </authorList>
    </citation>
    <scope>NUCLEOTIDE SEQUENCE [LARGE SCALE GENOMIC DNA]</scope>
    <source>
        <strain evidence="10">FJAT-22460</strain>
    </source>
</reference>
<sequence length="174" mass="19857">MITRSVEWLQQHDHLIFRWLNRKIRNKTVDSMLSLVTHMGGALFTIVLTLSIAFFAPEPWNTMGWQSFIALSLSFLVTALIKKKMRRIRPYLALEKVRFEKKPMKDHSFPSGHSTAIFSIVTPFLFITPWLSLLLILLALTVSLSRIYLGFHYPSDCLAGCFVGTTSALLIVLS</sequence>
<dbReference type="GO" id="GO:0016787">
    <property type="term" value="F:hydrolase activity"/>
    <property type="evidence" value="ECO:0007669"/>
    <property type="project" value="UniProtKB-KW"/>
</dbReference>
<dbReference type="InterPro" id="IPR036938">
    <property type="entry name" value="PAP2/HPO_sf"/>
</dbReference>
<evidence type="ECO:0000313" key="10">
    <source>
        <dbReference type="Proteomes" id="UP000036932"/>
    </source>
</evidence>
<dbReference type="RefSeq" id="WP_053490652.1">
    <property type="nucleotide sequence ID" value="NZ_LIUT01000008.1"/>
</dbReference>
<keyword evidence="10" id="KW-1185">Reference proteome</keyword>
<dbReference type="InterPro" id="IPR000326">
    <property type="entry name" value="PAP2/HPO"/>
</dbReference>
<dbReference type="EMBL" id="LIUT01000008">
    <property type="protein sequence ID" value="KOR75781.1"/>
    <property type="molecule type" value="Genomic_DNA"/>
</dbReference>
<gene>
    <name evidence="9" type="ORF">AM231_24220</name>
</gene>
<dbReference type="PANTHER" id="PTHR14969:SF62">
    <property type="entry name" value="DECAPRENYLPHOSPHORYL-5-PHOSPHORIBOSE PHOSPHATASE RV3807C-RELATED"/>
    <property type="match status" value="1"/>
</dbReference>
<comment type="caution">
    <text evidence="9">The sequence shown here is derived from an EMBL/GenBank/DDBJ whole genome shotgun (WGS) entry which is preliminary data.</text>
</comment>
<keyword evidence="5 7" id="KW-1133">Transmembrane helix</keyword>
<feature type="transmembrane region" description="Helical" evidence="7">
    <location>
        <begin position="62"/>
        <end position="81"/>
    </location>
</feature>
<evidence type="ECO:0000259" key="8">
    <source>
        <dbReference type="SMART" id="SM00014"/>
    </source>
</evidence>
<dbReference type="PANTHER" id="PTHR14969">
    <property type="entry name" value="SPHINGOSINE-1-PHOSPHATE PHOSPHOHYDROLASE"/>
    <property type="match status" value="1"/>
</dbReference>
<organism evidence="9 10">
    <name type="scientific">Paenibacillus solani</name>
    <dbReference type="NCBI Taxonomy" id="1705565"/>
    <lineage>
        <taxon>Bacteria</taxon>
        <taxon>Bacillati</taxon>
        <taxon>Bacillota</taxon>
        <taxon>Bacilli</taxon>
        <taxon>Bacillales</taxon>
        <taxon>Paenibacillaceae</taxon>
        <taxon>Paenibacillus</taxon>
    </lineage>
</organism>
<protein>
    <submittedName>
        <fullName evidence="9">Phosphatidic acid phosphatase</fullName>
    </submittedName>
</protein>
<keyword evidence="4" id="KW-0378">Hydrolase</keyword>
<feature type="transmembrane region" description="Helical" evidence="7">
    <location>
        <begin position="151"/>
        <end position="173"/>
    </location>
</feature>
<keyword evidence="6 7" id="KW-0472">Membrane</keyword>
<dbReference type="SUPFAM" id="SSF48317">
    <property type="entry name" value="Acid phosphatase/Vanadium-dependent haloperoxidase"/>
    <property type="match status" value="1"/>
</dbReference>
<feature type="transmembrane region" description="Helical" evidence="7">
    <location>
        <begin position="32"/>
        <end position="56"/>
    </location>
</feature>
<evidence type="ECO:0000256" key="5">
    <source>
        <dbReference type="ARBA" id="ARBA00022989"/>
    </source>
</evidence>
<dbReference type="Gene3D" id="1.20.144.10">
    <property type="entry name" value="Phosphatidic acid phosphatase type 2/haloperoxidase"/>
    <property type="match status" value="1"/>
</dbReference>
<feature type="transmembrane region" description="Helical" evidence="7">
    <location>
        <begin position="115"/>
        <end position="139"/>
    </location>
</feature>
<evidence type="ECO:0000256" key="6">
    <source>
        <dbReference type="ARBA" id="ARBA00023136"/>
    </source>
</evidence>
<dbReference type="PATRIC" id="fig|1705565.3.peg.1007"/>
<dbReference type="GO" id="GO:0005886">
    <property type="term" value="C:plasma membrane"/>
    <property type="evidence" value="ECO:0007669"/>
    <property type="project" value="UniProtKB-SubCell"/>
</dbReference>
<dbReference type="AlphaFoldDB" id="A0A0M1N0V4"/>
<keyword evidence="2" id="KW-1003">Cell membrane</keyword>
<feature type="domain" description="Phosphatidic acid phosphatase type 2/haloperoxidase" evidence="8">
    <location>
        <begin position="62"/>
        <end position="172"/>
    </location>
</feature>
<dbReference type="OrthoDB" id="9789113at2"/>
<dbReference type="Pfam" id="PF01569">
    <property type="entry name" value="PAP2"/>
    <property type="match status" value="1"/>
</dbReference>
<evidence type="ECO:0000256" key="4">
    <source>
        <dbReference type="ARBA" id="ARBA00022801"/>
    </source>
</evidence>
<comment type="subcellular location">
    <subcellularLocation>
        <location evidence="1">Cell membrane</location>
        <topology evidence="1">Multi-pass membrane protein</topology>
    </subcellularLocation>
</comment>
<evidence type="ECO:0000256" key="7">
    <source>
        <dbReference type="SAM" id="Phobius"/>
    </source>
</evidence>
<evidence type="ECO:0000256" key="3">
    <source>
        <dbReference type="ARBA" id="ARBA00022692"/>
    </source>
</evidence>
<proteinExistence type="predicted"/>
<dbReference type="Proteomes" id="UP000036932">
    <property type="component" value="Unassembled WGS sequence"/>
</dbReference>
<evidence type="ECO:0000256" key="2">
    <source>
        <dbReference type="ARBA" id="ARBA00022475"/>
    </source>
</evidence>
<name>A0A0M1N0V4_9BACL</name>
<dbReference type="SMART" id="SM00014">
    <property type="entry name" value="acidPPc"/>
    <property type="match status" value="1"/>
</dbReference>
<keyword evidence="3 7" id="KW-0812">Transmembrane</keyword>
<evidence type="ECO:0000313" key="9">
    <source>
        <dbReference type="EMBL" id="KOR75781.1"/>
    </source>
</evidence>